<dbReference type="InterPro" id="IPR050301">
    <property type="entry name" value="NTE"/>
</dbReference>
<evidence type="ECO:0000256" key="2">
    <source>
        <dbReference type="ARBA" id="ARBA00022963"/>
    </source>
</evidence>
<evidence type="ECO:0000256" key="4">
    <source>
        <dbReference type="PROSITE-ProRule" id="PRU01161"/>
    </source>
</evidence>
<dbReference type="OrthoDB" id="5290098at2"/>
<dbReference type="AlphaFoldDB" id="A0A0D7EMS0"/>
<dbReference type="PANTHER" id="PTHR14226">
    <property type="entry name" value="NEUROPATHY TARGET ESTERASE/SWISS CHEESE D.MELANOGASTER"/>
    <property type="match status" value="1"/>
</dbReference>
<comment type="caution">
    <text evidence="6">The sequence shown here is derived from an EMBL/GenBank/DDBJ whole genome shotgun (WGS) entry which is preliminary data.</text>
</comment>
<organism evidence="6 7">
    <name type="scientific">Rhodopseudomonas palustris</name>
    <dbReference type="NCBI Taxonomy" id="1076"/>
    <lineage>
        <taxon>Bacteria</taxon>
        <taxon>Pseudomonadati</taxon>
        <taxon>Pseudomonadota</taxon>
        <taxon>Alphaproteobacteria</taxon>
        <taxon>Hyphomicrobiales</taxon>
        <taxon>Nitrobacteraceae</taxon>
        <taxon>Rhodopseudomonas</taxon>
    </lineage>
</organism>
<dbReference type="Pfam" id="PF01734">
    <property type="entry name" value="Patatin"/>
    <property type="match status" value="1"/>
</dbReference>
<dbReference type="GO" id="GO:0016042">
    <property type="term" value="P:lipid catabolic process"/>
    <property type="evidence" value="ECO:0007669"/>
    <property type="project" value="UniProtKB-UniRule"/>
</dbReference>
<evidence type="ECO:0000259" key="5">
    <source>
        <dbReference type="PROSITE" id="PS51635"/>
    </source>
</evidence>
<feature type="short sequence motif" description="GXSXG" evidence="4">
    <location>
        <begin position="62"/>
        <end position="66"/>
    </location>
</feature>
<dbReference type="PANTHER" id="PTHR14226:SF76">
    <property type="entry name" value="NTE FAMILY PROTEIN RSSA"/>
    <property type="match status" value="1"/>
</dbReference>
<dbReference type="PATRIC" id="fig|1076.23.peg.2802"/>
<evidence type="ECO:0000313" key="6">
    <source>
        <dbReference type="EMBL" id="KIZ42098.1"/>
    </source>
</evidence>
<comment type="caution">
    <text evidence="4">Lacks conserved residue(s) required for the propagation of feature annotation.</text>
</comment>
<keyword evidence="2 4" id="KW-0442">Lipid degradation</keyword>
<reference evidence="6 7" key="1">
    <citation type="submission" date="2014-11" db="EMBL/GenBank/DDBJ databases">
        <title>Genomics and ecophysiology of heterotrophic nitrogen fixing bacteria isolated from estuarine surface water.</title>
        <authorList>
            <person name="Bentzon-Tilia M."/>
            <person name="Severin I."/>
            <person name="Hansen L.H."/>
            <person name="Riemann L."/>
        </authorList>
    </citation>
    <scope>NUCLEOTIDE SEQUENCE [LARGE SCALE GENOMIC DNA]</scope>
    <source>
        <strain evidence="6 7">BAL398</strain>
    </source>
</reference>
<dbReference type="GO" id="GO:0016787">
    <property type="term" value="F:hydrolase activity"/>
    <property type="evidence" value="ECO:0007669"/>
    <property type="project" value="UniProtKB-UniRule"/>
</dbReference>
<dbReference type="Gene3D" id="3.40.1090.10">
    <property type="entry name" value="Cytosolic phospholipase A2 catalytic domain"/>
    <property type="match status" value="2"/>
</dbReference>
<evidence type="ECO:0000256" key="3">
    <source>
        <dbReference type="ARBA" id="ARBA00023098"/>
    </source>
</evidence>
<keyword evidence="3 4" id="KW-0443">Lipid metabolism</keyword>
<sequence>MLDNLIGRSPNQSPARANVGLDSIRRPVIGLALGGGAARGFAHIGIIKTLLANGIVPDVVVGTSIGAVVGGAYVAGHLDTLEQWACSLQPRNILSYLDIRLNGSGLIGGGKLAAQLEATLGQVQIQDLTQKFASVATEVRTGHEIWLTQGRVVDALRASYALPGIFAPVLIGDRWLVDGALVNPVPVSAARALGAEIVIAANVSSDVFGHGTTIFAHGTPIEEEVEPVVEPAPARRGIGRFFSPERIVKQEIFGSNGRPGISKVMMDAFNIMQDRITRARLAGDPPDLLISPRVGKIGWFDFHRAEEMIGHGARAAERAIESIREAIEIVGPEAGEPNAKIESAG</sequence>
<feature type="domain" description="PNPLA" evidence="5">
    <location>
        <begin position="31"/>
        <end position="191"/>
    </location>
</feature>
<evidence type="ECO:0000256" key="1">
    <source>
        <dbReference type="ARBA" id="ARBA00022801"/>
    </source>
</evidence>
<keyword evidence="1 4" id="KW-0378">Hydrolase</keyword>
<protein>
    <submittedName>
        <fullName evidence="6">Phospholipase</fullName>
    </submittedName>
</protein>
<dbReference type="PROSITE" id="PS51635">
    <property type="entry name" value="PNPLA"/>
    <property type="match status" value="1"/>
</dbReference>
<feature type="short sequence motif" description="DGA/G" evidence="4">
    <location>
        <begin position="178"/>
        <end position="180"/>
    </location>
</feature>
<proteinExistence type="predicted"/>
<dbReference type="InterPro" id="IPR002641">
    <property type="entry name" value="PNPLA_dom"/>
</dbReference>
<feature type="active site" description="Nucleophile" evidence="4">
    <location>
        <position position="64"/>
    </location>
</feature>
<dbReference type="EMBL" id="JXXE01000268">
    <property type="protein sequence ID" value="KIZ42098.1"/>
    <property type="molecule type" value="Genomic_DNA"/>
</dbReference>
<name>A0A0D7EMS0_RHOPL</name>
<accession>A0A0D7EMS0</accession>
<evidence type="ECO:0000313" key="7">
    <source>
        <dbReference type="Proteomes" id="UP000032515"/>
    </source>
</evidence>
<dbReference type="RefSeq" id="WP_044411481.1">
    <property type="nucleotide sequence ID" value="NZ_JXXE01000268.1"/>
</dbReference>
<dbReference type="Proteomes" id="UP000032515">
    <property type="component" value="Unassembled WGS sequence"/>
</dbReference>
<feature type="active site" description="Proton acceptor" evidence="4">
    <location>
        <position position="178"/>
    </location>
</feature>
<dbReference type="InterPro" id="IPR016035">
    <property type="entry name" value="Acyl_Trfase/lysoPLipase"/>
</dbReference>
<dbReference type="SUPFAM" id="SSF52151">
    <property type="entry name" value="FabD/lysophospholipase-like"/>
    <property type="match status" value="1"/>
</dbReference>
<gene>
    <name evidence="6" type="ORF">OO17_13475</name>
</gene>